<organism evidence="5 6">
    <name type="scientific">Cutaneotrichosporon oleaginosum</name>
    <dbReference type="NCBI Taxonomy" id="879819"/>
    <lineage>
        <taxon>Eukaryota</taxon>
        <taxon>Fungi</taxon>
        <taxon>Dikarya</taxon>
        <taxon>Basidiomycota</taxon>
        <taxon>Agaricomycotina</taxon>
        <taxon>Tremellomycetes</taxon>
        <taxon>Trichosporonales</taxon>
        <taxon>Trichosporonaceae</taxon>
        <taxon>Cutaneotrichosporon</taxon>
    </lineage>
</organism>
<reference evidence="5 6" key="1">
    <citation type="submission" date="2015-03" db="EMBL/GenBank/DDBJ databases">
        <title>Genomics and transcriptomics of the oil-accumulating basidiomycete yeast T. oleaginosus allow insights into substrate utilization and the diverse evolutionary trajectories of mating systems in fungi.</title>
        <authorList>
            <consortium name="DOE Joint Genome Institute"/>
            <person name="Kourist R."/>
            <person name="Kracht O."/>
            <person name="Bracharz F."/>
            <person name="Lipzen A."/>
            <person name="Nolan M."/>
            <person name="Ohm R."/>
            <person name="Grigoriev I."/>
            <person name="Sun S."/>
            <person name="Heitman J."/>
            <person name="Bruck T."/>
            <person name="Nowrousian M."/>
        </authorList>
    </citation>
    <scope>NUCLEOTIDE SEQUENCE [LARGE SCALE GENOMIC DNA]</scope>
    <source>
        <strain evidence="5 6">IBC0246</strain>
    </source>
</reference>
<feature type="region of interest" description="Disordered" evidence="3">
    <location>
        <begin position="18"/>
        <end position="44"/>
    </location>
</feature>
<name>A0A0J0XCN1_9TREE</name>
<dbReference type="PROSITE" id="PS00194">
    <property type="entry name" value="THIOREDOXIN_1"/>
    <property type="match status" value="1"/>
</dbReference>
<feature type="non-terminal residue" evidence="5">
    <location>
        <position position="1"/>
    </location>
</feature>
<protein>
    <recommendedName>
        <fullName evidence="1">Thioredoxin</fullName>
    </recommendedName>
</protein>
<dbReference type="Proteomes" id="UP000053611">
    <property type="component" value="Unassembled WGS sequence"/>
</dbReference>
<keyword evidence="6" id="KW-1185">Reference proteome</keyword>
<dbReference type="OrthoDB" id="2121326at2759"/>
<dbReference type="SUPFAM" id="SSF52833">
    <property type="entry name" value="Thioredoxin-like"/>
    <property type="match status" value="1"/>
</dbReference>
<evidence type="ECO:0000259" key="4">
    <source>
        <dbReference type="PROSITE" id="PS51352"/>
    </source>
</evidence>
<evidence type="ECO:0000256" key="3">
    <source>
        <dbReference type="SAM" id="MobiDB-lite"/>
    </source>
</evidence>
<dbReference type="PRINTS" id="PR00421">
    <property type="entry name" value="THIOREDOXIN"/>
</dbReference>
<evidence type="ECO:0000313" key="6">
    <source>
        <dbReference type="Proteomes" id="UP000053611"/>
    </source>
</evidence>
<dbReference type="RefSeq" id="XP_018275329.1">
    <property type="nucleotide sequence ID" value="XM_018424512.1"/>
</dbReference>
<accession>A0A0J0XCN1</accession>
<dbReference type="FunFam" id="3.40.30.10:FF:000245">
    <property type="entry name" value="Thioredoxin"/>
    <property type="match status" value="1"/>
</dbReference>
<gene>
    <name evidence="5" type="ORF">CC85DRAFT_289128</name>
</gene>
<proteinExistence type="predicted"/>
<evidence type="ECO:0000256" key="1">
    <source>
        <dbReference type="ARBA" id="ARBA00020570"/>
    </source>
</evidence>
<dbReference type="CDD" id="cd02947">
    <property type="entry name" value="TRX_family"/>
    <property type="match status" value="1"/>
</dbReference>
<feature type="domain" description="Thioredoxin" evidence="4">
    <location>
        <begin position="39"/>
        <end position="172"/>
    </location>
</feature>
<dbReference type="InterPro" id="IPR013766">
    <property type="entry name" value="Thioredoxin_domain"/>
</dbReference>
<dbReference type="STRING" id="879819.A0A0J0XCN1"/>
<feature type="compositionally biased region" description="Polar residues" evidence="3">
    <location>
        <begin position="35"/>
        <end position="44"/>
    </location>
</feature>
<dbReference type="Pfam" id="PF00085">
    <property type="entry name" value="Thioredoxin"/>
    <property type="match status" value="1"/>
</dbReference>
<sequence length="172" mass="19137">MQRAPTLILIPHIFTPSHRQSEKAKSIDRRARPPITQSPSNLLPSPFINTPTPHHHPSPHYTYSKMVKAIESTEEFKQLINSGDVVVVDYWATWCGPCKLIGPHFAKLEGKFPNVKFVKVDIEEQPEIAQSEGIRAMPTFKAYKDGQVIDEFTGAVPAKLTALLEKVAAPSA</sequence>
<dbReference type="AlphaFoldDB" id="A0A0J0XCN1"/>
<dbReference type="PROSITE" id="PS51352">
    <property type="entry name" value="THIOREDOXIN_2"/>
    <property type="match status" value="1"/>
</dbReference>
<dbReference type="Gene3D" id="3.40.30.10">
    <property type="entry name" value="Glutaredoxin"/>
    <property type="match status" value="1"/>
</dbReference>
<dbReference type="InterPro" id="IPR036249">
    <property type="entry name" value="Thioredoxin-like_sf"/>
</dbReference>
<keyword evidence="2" id="KW-1015">Disulfide bond</keyword>
<evidence type="ECO:0000256" key="2">
    <source>
        <dbReference type="ARBA" id="ARBA00023157"/>
    </source>
</evidence>
<dbReference type="PANTHER" id="PTHR46115">
    <property type="entry name" value="THIOREDOXIN-LIKE PROTEIN 1"/>
    <property type="match status" value="1"/>
</dbReference>
<dbReference type="GeneID" id="28985115"/>
<feature type="compositionally biased region" description="Basic and acidic residues" evidence="3">
    <location>
        <begin position="19"/>
        <end position="31"/>
    </location>
</feature>
<dbReference type="EMBL" id="KQ087280">
    <property type="protein sequence ID" value="KLT38838.1"/>
    <property type="molecule type" value="Genomic_DNA"/>
</dbReference>
<evidence type="ECO:0000313" key="5">
    <source>
        <dbReference type="EMBL" id="KLT38838.1"/>
    </source>
</evidence>
<dbReference type="InterPro" id="IPR017937">
    <property type="entry name" value="Thioredoxin_CS"/>
</dbReference>